<organism evidence="11 12">
    <name type="scientific">Nocardioides mangrovicus</name>
    <dbReference type="NCBI Taxonomy" id="2478913"/>
    <lineage>
        <taxon>Bacteria</taxon>
        <taxon>Bacillati</taxon>
        <taxon>Actinomycetota</taxon>
        <taxon>Actinomycetes</taxon>
        <taxon>Propionibacteriales</taxon>
        <taxon>Nocardioidaceae</taxon>
        <taxon>Nocardioides</taxon>
    </lineage>
</organism>
<evidence type="ECO:0000256" key="3">
    <source>
        <dbReference type="ARBA" id="ARBA00022496"/>
    </source>
</evidence>
<keyword evidence="3" id="KW-0410">Iron transport</keyword>
<dbReference type="PANTHER" id="PTHR42781:SF4">
    <property type="entry name" value="SPERMIDINE_PUTRESCINE IMPORT ATP-BINDING PROTEIN POTA"/>
    <property type="match status" value="1"/>
</dbReference>
<dbReference type="GO" id="GO:0015418">
    <property type="term" value="F:ABC-type quaternary ammonium compound transporting activity"/>
    <property type="evidence" value="ECO:0007669"/>
    <property type="project" value="UniProtKB-EC"/>
</dbReference>
<keyword evidence="5 11" id="KW-0067">ATP-binding</keyword>
<dbReference type="SUPFAM" id="SSF52540">
    <property type="entry name" value="P-loop containing nucleoside triphosphate hydrolases"/>
    <property type="match status" value="1"/>
</dbReference>
<feature type="domain" description="ABC transporter" evidence="10">
    <location>
        <begin position="3"/>
        <end position="233"/>
    </location>
</feature>
<evidence type="ECO:0000256" key="8">
    <source>
        <dbReference type="ARBA" id="ARBA00023136"/>
    </source>
</evidence>
<accession>A0A3L8P628</accession>
<dbReference type="EMBL" id="RDBE01000001">
    <property type="protein sequence ID" value="RLV50432.1"/>
    <property type="molecule type" value="Genomic_DNA"/>
</dbReference>
<dbReference type="RefSeq" id="WP_121804113.1">
    <property type="nucleotide sequence ID" value="NZ_RDBE01000001.1"/>
</dbReference>
<dbReference type="Proteomes" id="UP000281708">
    <property type="component" value="Unassembled WGS sequence"/>
</dbReference>
<dbReference type="PROSITE" id="PS50893">
    <property type="entry name" value="ABC_TRANSPORTER_2"/>
    <property type="match status" value="1"/>
</dbReference>
<dbReference type="PANTHER" id="PTHR42781">
    <property type="entry name" value="SPERMIDINE/PUTRESCINE IMPORT ATP-BINDING PROTEIN POTA"/>
    <property type="match status" value="1"/>
</dbReference>
<dbReference type="FunFam" id="3.40.50.300:FF:000425">
    <property type="entry name" value="Probable ABC transporter, ATP-binding subunit"/>
    <property type="match status" value="1"/>
</dbReference>
<dbReference type="InterPro" id="IPR050093">
    <property type="entry name" value="ABC_SmlMolc_Importer"/>
</dbReference>
<name>A0A3L8P628_9ACTN</name>
<dbReference type="InterPro" id="IPR003593">
    <property type="entry name" value="AAA+_ATPase"/>
</dbReference>
<dbReference type="InterPro" id="IPR003439">
    <property type="entry name" value="ABC_transporter-like_ATP-bd"/>
</dbReference>
<dbReference type="SMART" id="SM00382">
    <property type="entry name" value="AAA"/>
    <property type="match status" value="1"/>
</dbReference>
<dbReference type="GO" id="GO:0005524">
    <property type="term" value="F:ATP binding"/>
    <property type="evidence" value="ECO:0007669"/>
    <property type="project" value="UniProtKB-KW"/>
</dbReference>
<reference evidence="11 12" key="1">
    <citation type="submission" date="2018-10" db="EMBL/GenBank/DDBJ databases">
        <title>Marmoricola sp. 4Q3S-7 whole genome shotgun sequence.</title>
        <authorList>
            <person name="Li F."/>
        </authorList>
    </citation>
    <scope>NUCLEOTIDE SEQUENCE [LARGE SCALE GENOMIC DNA]</scope>
    <source>
        <strain evidence="11 12">4Q3S-7</strain>
    </source>
</reference>
<evidence type="ECO:0000256" key="7">
    <source>
        <dbReference type="ARBA" id="ARBA00023065"/>
    </source>
</evidence>
<keyword evidence="2" id="KW-1003">Cell membrane</keyword>
<keyword evidence="12" id="KW-1185">Reference proteome</keyword>
<keyword evidence="8" id="KW-0472">Membrane</keyword>
<gene>
    <name evidence="11" type="ORF">D9V37_00050</name>
</gene>
<dbReference type="GO" id="GO:0016887">
    <property type="term" value="F:ATP hydrolysis activity"/>
    <property type="evidence" value="ECO:0007669"/>
    <property type="project" value="InterPro"/>
</dbReference>
<dbReference type="AlphaFoldDB" id="A0A3L8P628"/>
<dbReference type="PROSITE" id="PS00211">
    <property type="entry name" value="ABC_TRANSPORTER_1"/>
    <property type="match status" value="1"/>
</dbReference>
<comment type="caution">
    <text evidence="11">The sequence shown here is derived from an EMBL/GenBank/DDBJ whole genome shotgun (WGS) entry which is preliminary data.</text>
</comment>
<keyword evidence="1" id="KW-0813">Transport</keyword>
<dbReference type="InterPro" id="IPR015853">
    <property type="entry name" value="ABC_transpr_FbpC"/>
</dbReference>
<evidence type="ECO:0000256" key="6">
    <source>
        <dbReference type="ARBA" id="ARBA00023004"/>
    </source>
</evidence>
<dbReference type="Gene3D" id="3.40.50.300">
    <property type="entry name" value="P-loop containing nucleotide triphosphate hydrolases"/>
    <property type="match status" value="1"/>
</dbReference>
<keyword evidence="6" id="KW-0408">Iron</keyword>
<keyword evidence="4" id="KW-0547">Nucleotide-binding</keyword>
<proteinExistence type="predicted"/>
<evidence type="ECO:0000256" key="9">
    <source>
        <dbReference type="ARBA" id="ARBA00066388"/>
    </source>
</evidence>
<evidence type="ECO:0000256" key="4">
    <source>
        <dbReference type="ARBA" id="ARBA00022741"/>
    </source>
</evidence>
<dbReference type="EC" id="7.6.2.9" evidence="9"/>
<dbReference type="GO" id="GO:0016020">
    <property type="term" value="C:membrane"/>
    <property type="evidence" value="ECO:0007669"/>
    <property type="project" value="InterPro"/>
</dbReference>
<protein>
    <recommendedName>
        <fullName evidence="9">ABC-type quaternary amine transporter</fullName>
        <ecNumber evidence="9">7.6.2.9</ecNumber>
    </recommendedName>
</protein>
<evidence type="ECO:0000313" key="11">
    <source>
        <dbReference type="EMBL" id="RLV50432.1"/>
    </source>
</evidence>
<evidence type="ECO:0000259" key="10">
    <source>
        <dbReference type="PROSITE" id="PS50893"/>
    </source>
</evidence>
<sequence>MTLQVVDLSVRFGDTLAVDDVDLEVADGQVLAVLGPSGCGKSTLLRAVAGLEQPATGTVSWDGADLARVPVHRRGFALMFQDGQLFAGQSVARNVGYPLRIRHRPRAETARTVTELLELVGLPGYGDRLPTTLSGGERQRVALARALAVRPRLLLLDEPLSSLDVGLRERLAGDLREILRAAGTTALYVTHDHEEAFTVADTMAVMRAGRLVQAGTLADVWRHPADADTARFLGYATVLDAGAAALLGVPGTVALRRSALRLEDDGDLTGVVVSTRSTPEQQRLVVDLDEVGRLEAVAARDRAVAVGERVRLRLDTSRVAVVTGP</sequence>
<evidence type="ECO:0000256" key="2">
    <source>
        <dbReference type="ARBA" id="ARBA00022475"/>
    </source>
</evidence>
<dbReference type="InterPro" id="IPR027417">
    <property type="entry name" value="P-loop_NTPase"/>
</dbReference>
<evidence type="ECO:0000256" key="5">
    <source>
        <dbReference type="ARBA" id="ARBA00022840"/>
    </source>
</evidence>
<dbReference type="GO" id="GO:0015408">
    <property type="term" value="F:ABC-type ferric iron transporter activity"/>
    <property type="evidence" value="ECO:0007669"/>
    <property type="project" value="InterPro"/>
</dbReference>
<keyword evidence="7" id="KW-0406">Ion transport</keyword>
<dbReference type="CDD" id="cd03259">
    <property type="entry name" value="ABC_Carb_Solutes_like"/>
    <property type="match status" value="1"/>
</dbReference>
<dbReference type="Pfam" id="PF00005">
    <property type="entry name" value="ABC_tran"/>
    <property type="match status" value="1"/>
</dbReference>
<dbReference type="InterPro" id="IPR017871">
    <property type="entry name" value="ABC_transporter-like_CS"/>
</dbReference>
<dbReference type="OrthoDB" id="3180400at2"/>
<evidence type="ECO:0000313" key="12">
    <source>
        <dbReference type="Proteomes" id="UP000281708"/>
    </source>
</evidence>
<evidence type="ECO:0000256" key="1">
    <source>
        <dbReference type="ARBA" id="ARBA00022448"/>
    </source>
</evidence>